<organism evidence="1 2">
    <name type="scientific">Sulfobacillus acidophilus (strain ATCC 700253 / DSM 10332 / NAL)</name>
    <dbReference type="NCBI Taxonomy" id="679936"/>
    <lineage>
        <taxon>Bacteria</taxon>
        <taxon>Bacillati</taxon>
        <taxon>Bacillota</taxon>
        <taxon>Clostridia</taxon>
        <taxon>Eubacteriales</taxon>
        <taxon>Clostridiales Family XVII. Incertae Sedis</taxon>
        <taxon>Sulfobacillus</taxon>
    </lineage>
</organism>
<evidence type="ECO:0008006" key="3">
    <source>
        <dbReference type="Google" id="ProtNLM"/>
    </source>
</evidence>
<gene>
    <name evidence="1" type="ordered locus">Sulac_2813</name>
</gene>
<dbReference type="PATRIC" id="fig|679936.5.peg.2906"/>
<dbReference type="STRING" id="679936.Sulac_2813"/>
<accession>G8TYL3</accession>
<sequence length="222" mass="23602">MSRVLQALLVLALLMAGLQWGIPRWVGQQVARQLAQVDGGVTPTVEVTAIPFWTLASGRFQDLYIQARQLTLAGVAVQGVTMNWADGQVSIAGLLHHQLDIKRPGHVSLQVALSGTALSHVLAQGNTLASPSVTIRPTGITVSGRILVGGVYFPLTATGNLFVSPNQEQLIFRATQIDGIHLPVLTEMQLVNLANLKLPLPLAIDQVTETSSNTIVIKAGSP</sequence>
<dbReference type="AlphaFoldDB" id="G8TYL3"/>
<name>G8TYL3_SULAD</name>
<dbReference type="KEGG" id="sap:Sulac_2813"/>
<protein>
    <recommendedName>
        <fullName evidence="3">DUF2993 domain-containing protein</fullName>
    </recommendedName>
</protein>
<evidence type="ECO:0000313" key="2">
    <source>
        <dbReference type="Proteomes" id="UP000005439"/>
    </source>
</evidence>
<dbReference type="EMBL" id="CP003179">
    <property type="protein sequence ID" value="AEW06274.1"/>
    <property type="molecule type" value="Genomic_DNA"/>
</dbReference>
<keyword evidence="2" id="KW-1185">Reference proteome</keyword>
<reference evidence="1 2" key="2">
    <citation type="journal article" date="2012" name="Stand. Genomic Sci.">
        <title>Complete genome sequence of the moderately thermophilic mineral-sulfide-oxidizing firmicute Sulfobacillus acidophilus type strain (NAL(T)).</title>
        <authorList>
            <person name="Anderson I."/>
            <person name="Chertkov O."/>
            <person name="Chen A."/>
            <person name="Saunders E."/>
            <person name="Lapidus A."/>
            <person name="Nolan M."/>
            <person name="Lucas S."/>
            <person name="Hammon N."/>
            <person name="Deshpande S."/>
            <person name="Cheng J.F."/>
            <person name="Han C."/>
            <person name="Tapia R."/>
            <person name="Goodwin L.A."/>
            <person name="Pitluck S."/>
            <person name="Liolios K."/>
            <person name="Pagani I."/>
            <person name="Ivanova N."/>
            <person name="Mikhailova N."/>
            <person name="Pati A."/>
            <person name="Palaniappan K."/>
            <person name="Land M."/>
            <person name="Pan C."/>
            <person name="Rohde M."/>
            <person name="Pukall R."/>
            <person name="Goker M."/>
            <person name="Detter J.C."/>
            <person name="Woyke T."/>
            <person name="Bristow J."/>
            <person name="Eisen J.A."/>
            <person name="Markowitz V."/>
            <person name="Hugenholtz P."/>
            <person name="Kyrpides N.C."/>
            <person name="Klenk H.P."/>
            <person name="Mavromatis K."/>
        </authorList>
    </citation>
    <scope>NUCLEOTIDE SEQUENCE [LARGE SCALE GENOMIC DNA]</scope>
    <source>
        <strain evidence="2">ATCC 700253 / DSM 10332 / NAL</strain>
    </source>
</reference>
<proteinExistence type="predicted"/>
<evidence type="ECO:0000313" key="1">
    <source>
        <dbReference type="EMBL" id="AEW06274.1"/>
    </source>
</evidence>
<dbReference type="HOGENOM" id="CLU_1244795_0_0_9"/>
<reference evidence="2" key="1">
    <citation type="submission" date="2011-12" db="EMBL/GenBank/DDBJ databases">
        <title>The complete genome of chromosome of Sulfobacillus acidophilus DSM 10332.</title>
        <authorList>
            <person name="Lucas S."/>
            <person name="Han J."/>
            <person name="Lapidus A."/>
            <person name="Bruce D."/>
            <person name="Goodwin L."/>
            <person name="Pitluck S."/>
            <person name="Peters L."/>
            <person name="Kyrpides N."/>
            <person name="Mavromatis K."/>
            <person name="Ivanova N."/>
            <person name="Mikhailova N."/>
            <person name="Chertkov O."/>
            <person name="Saunders E."/>
            <person name="Detter J.C."/>
            <person name="Tapia R."/>
            <person name="Han C."/>
            <person name="Land M."/>
            <person name="Hauser L."/>
            <person name="Markowitz V."/>
            <person name="Cheng J.-F."/>
            <person name="Hugenholtz P."/>
            <person name="Woyke T."/>
            <person name="Wu D."/>
            <person name="Pukall R."/>
            <person name="Gehrich-Schroeter G."/>
            <person name="Schneider S."/>
            <person name="Klenk H.-P."/>
            <person name="Eisen J.A."/>
        </authorList>
    </citation>
    <scope>NUCLEOTIDE SEQUENCE [LARGE SCALE GENOMIC DNA]</scope>
    <source>
        <strain evidence="2">ATCC 700253 / DSM 10332 / NAL</strain>
    </source>
</reference>
<dbReference type="Proteomes" id="UP000005439">
    <property type="component" value="Chromosome"/>
</dbReference>